<dbReference type="GO" id="GO:0016787">
    <property type="term" value="F:hydrolase activity"/>
    <property type="evidence" value="ECO:0007669"/>
    <property type="project" value="UniProtKB-KW"/>
</dbReference>
<dbReference type="SUPFAM" id="SSF53474">
    <property type="entry name" value="alpha/beta-Hydrolases"/>
    <property type="match status" value="1"/>
</dbReference>
<organism evidence="3 4">
    <name type="scientific">Hymenobacter negativus</name>
    <dbReference type="NCBI Taxonomy" id="2795026"/>
    <lineage>
        <taxon>Bacteria</taxon>
        <taxon>Pseudomonadati</taxon>
        <taxon>Bacteroidota</taxon>
        <taxon>Cytophagia</taxon>
        <taxon>Cytophagales</taxon>
        <taxon>Hymenobacteraceae</taxon>
        <taxon>Hymenobacter</taxon>
    </lineage>
</organism>
<keyword evidence="3" id="KW-0378">Hydrolase</keyword>
<dbReference type="PRINTS" id="PR00111">
    <property type="entry name" value="ABHYDROLASE"/>
</dbReference>
<dbReference type="EMBL" id="JAGETZ010000007">
    <property type="protein sequence ID" value="MBO2010646.1"/>
    <property type="molecule type" value="Genomic_DNA"/>
</dbReference>
<dbReference type="Gene3D" id="3.40.50.1820">
    <property type="entry name" value="alpha/beta hydrolase"/>
    <property type="match status" value="1"/>
</dbReference>
<reference evidence="3 4" key="1">
    <citation type="submission" date="2021-03" db="EMBL/GenBank/DDBJ databases">
        <authorList>
            <person name="Kim M.K."/>
        </authorList>
    </citation>
    <scope>NUCLEOTIDE SEQUENCE [LARGE SCALE GENOMIC DNA]</scope>
    <source>
        <strain evidence="3 4">BT442</strain>
    </source>
</reference>
<evidence type="ECO:0000259" key="2">
    <source>
        <dbReference type="Pfam" id="PF00561"/>
    </source>
</evidence>
<dbReference type="PANTHER" id="PTHR43039">
    <property type="entry name" value="ESTERASE-RELATED"/>
    <property type="match status" value="1"/>
</dbReference>
<name>A0ABS3QHD2_9BACT</name>
<dbReference type="InterPro" id="IPR000073">
    <property type="entry name" value="AB_hydrolase_1"/>
</dbReference>
<dbReference type="InterPro" id="IPR029058">
    <property type="entry name" value="AB_hydrolase_fold"/>
</dbReference>
<evidence type="ECO:0000256" key="1">
    <source>
        <dbReference type="ARBA" id="ARBA00008645"/>
    </source>
</evidence>
<comment type="caution">
    <text evidence="3">The sequence shown here is derived from an EMBL/GenBank/DDBJ whole genome shotgun (WGS) entry which is preliminary data.</text>
</comment>
<proteinExistence type="inferred from homology"/>
<sequence length="292" mass="31788">MKIASPSDALARSNVHLSGTGSQAIVLLHGLGGNQCMWQPLLPALEKRYRVVMLDLVGCGNSDVTAYSTERHGTLAGHAHDLLDVLRTLDLHHVIFMGHSVGSIIGMLAAIEEPSRFTSMVLIAPSPRFLNSTDYHGGYERSDVEELLAAMESDFMGWTEAFVPAVVGVTNRPDLLMAFTNSFVQSNPAVVRHLTRVVFMADVRDDLPRLTIPTLIVQSAHDAITPLAVGHYLHNHLVDSHFSIIDTTGHCPHLTAPEQTMAAVDKFLSYQAAQNSSQFQPRVGTSQFKAAS</sequence>
<dbReference type="RefSeq" id="WP_208176268.1">
    <property type="nucleotide sequence ID" value="NZ_JAGETZ010000007.1"/>
</dbReference>
<protein>
    <submittedName>
        <fullName evidence="3">Alpha/beta hydrolase</fullName>
    </submittedName>
</protein>
<keyword evidence="4" id="KW-1185">Reference proteome</keyword>
<feature type="domain" description="AB hydrolase-1" evidence="2">
    <location>
        <begin position="24"/>
        <end position="257"/>
    </location>
</feature>
<comment type="similarity">
    <text evidence="1">Belongs to the AB hydrolase superfamily.</text>
</comment>
<gene>
    <name evidence="3" type="ORF">J4E00_16405</name>
</gene>
<accession>A0ABS3QHD2</accession>
<evidence type="ECO:0000313" key="4">
    <source>
        <dbReference type="Proteomes" id="UP000664369"/>
    </source>
</evidence>
<evidence type="ECO:0000313" key="3">
    <source>
        <dbReference type="EMBL" id="MBO2010646.1"/>
    </source>
</evidence>
<dbReference type="Pfam" id="PF00561">
    <property type="entry name" value="Abhydrolase_1"/>
    <property type="match status" value="1"/>
</dbReference>
<dbReference type="Proteomes" id="UP000664369">
    <property type="component" value="Unassembled WGS sequence"/>
</dbReference>